<comment type="catalytic activity">
    <reaction evidence="5">
        <text>(6S)-5-formyl-5,6,7,8-tetrahydrofolate + ATP = (6R)-5,10-methenyltetrahydrofolate + ADP + phosphate</text>
        <dbReference type="Rhea" id="RHEA:10488"/>
        <dbReference type="ChEBI" id="CHEBI:30616"/>
        <dbReference type="ChEBI" id="CHEBI:43474"/>
        <dbReference type="ChEBI" id="CHEBI:57455"/>
        <dbReference type="ChEBI" id="CHEBI:57457"/>
        <dbReference type="ChEBI" id="CHEBI:456216"/>
        <dbReference type="EC" id="6.3.3.2"/>
    </reaction>
</comment>
<protein>
    <recommendedName>
        <fullName evidence="5">5-formyltetrahydrofolate cyclo-ligase</fullName>
        <ecNumber evidence="5">6.3.3.2</ecNumber>
    </recommendedName>
</protein>
<dbReference type="SUPFAM" id="SSF100950">
    <property type="entry name" value="NagB/RpiA/CoA transferase-like"/>
    <property type="match status" value="1"/>
</dbReference>
<feature type="binding site" evidence="4">
    <location>
        <position position="58"/>
    </location>
    <ligand>
        <name>substrate</name>
    </ligand>
</feature>
<dbReference type="GO" id="GO:0005524">
    <property type="term" value="F:ATP binding"/>
    <property type="evidence" value="ECO:0007669"/>
    <property type="project" value="UniProtKB-KW"/>
</dbReference>
<keyword evidence="5" id="KW-0460">Magnesium</keyword>
<keyword evidence="7" id="KW-0436">Ligase</keyword>
<feature type="binding site" evidence="4">
    <location>
        <position position="63"/>
    </location>
    <ligand>
        <name>substrate</name>
    </ligand>
</feature>
<feature type="region of interest" description="Disordered" evidence="6">
    <location>
        <begin position="23"/>
        <end position="42"/>
    </location>
</feature>
<dbReference type="Pfam" id="PF01812">
    <property type="entry name" value="5-FTHF_cyc-lig"/>
    <property type="match status" value="1"/>
</dbReference>
<evidence type="ECO:0000256" key="4">
    <source>
        <dbReference type="PIRSR" id="PIRSR006806-1"/>
    </source>
</evidence>
<evidence type="ECO:0000256" key="2">
    <source>
        <dbReference type="ARBA" id="ARBA00022741"/>
    </source>
</evidence>
<dbReference type="Gene3D" id="3.40.50.10420">
    <property type="entry name" value="NagB/RpiA/CoA transferase-like"/>
    <property type="match status" value="1"/>
</dbReference>
<evidence type="ECO:0000256" key="5">
    <source>
        <dbReference type="RuleBase" id="RU361279"/>
    </source>
</evidence>
<feature type="binding site" evidence="4">
    <location>
        <begin position="142"/>
        <end position="150"/>
    </location>
    <ligand>
        <name>ATP</name>
        <dbReference type="ChEBI" id="CHEBI:30616"/>
    </ligand>
</feature>
<evidence type="ECO:0000313" key="7">
    <source>
        <dbReference type="EMBL" id="AJD46612.1"/>
    </source>
</evidence>
<dbReference type="GO" id="GO:0046872">
    <property type="term" value="F:metal ion binding"/>
    <property type="evidence" value="ECO:0007669"/>
    <property type="project" value="UniProtKB-KW"/>
</dbReference>
<proteinExistence type="inferred from homology"/>
<dbReference type="InterPro" id="IPR024185">
    <property type="entry name" value="FTHF_cligase-like_sf"/>
</dbReference>
<organism evidence="7 8">
    <name type="scientific">Isoalcanivorax pacificus W11-5</name>
    <dbReference type="NCBI Taxonomy" id="391936"/>
    <lineage>
        <taxon>Bacteria</taxon>
        <taxon>Pseudomonadati</taxon>
        <taxon>Pseudomonadota</taxon>
        <taxon>Gammaproteobacteria</taxon>
        <taxon>Oceanospirillales</taxon>
        <taxon>Alcanivoracaceae</taxon>
        <taxon>Isoalcanivorax</taxon>
    </lineage>
</organism>
<dbReference type="KEGG" id="apac:S7S_00940"/>
<evidence type="ECO:0000313" key="8">
    <source>
        <dbReference type="Proteomes" id="UP000006764"/>
    </source>
</evidence>
<dbReference type="GO" id="GO:0035999">
    <property type="term" value="P:tetrahydrofolate interconversion"/>
    <property type="evidence" value="ECO:0007669"/>
    <property type="project" value="TreeGrafter"/>
</dbReference>
<dbReference type="NCBIfam" id="TIGR02727">
    <property type="entry name" value="MTHFS_bact"/>
    <property type="match status" value="1"/>
</dbReference>
<dbReference type="PIRSF" id="PIRSF006806">
    <property type="entry name" value="FTHF_cligase"/>
    <property type="match status" value="1"/>
</dbReference>
<dbReference type="PANTHER" id="PTHR23407:SF1">
    <property type="entry name" value="5-FORMYLTETRAHYDROFOLATE CYCLO-LIGASE"/>
    <property type="match status" value="1"/>
</dbReference>
<dbReference type="Proteomes" id="UP000006764">
    <property type="component" value="Chromosome"/>
</dbReference>
<reference evidence="7 8" key="1">
    <citation type="journal article" date="2012" name="J. Bacteriol.">
        <title>Genome sequence of an alkane-degrading bacterium, Alcanivorax pacificus type strain W11-5, isolated from deep sea sediment.</title>
        <authorList>
            <person name="Lai Q."/>
            <person name="Shao Z."/>
        </authorList>
    </citation>
    <scope>NUCLEOTIDE SEQUENCE [LARGE SCALE GENOMIC DNA]</scope>
    <source>
        <strain evidence="7 8">W11-5</strain>
    </source>
</reference>
<dbReference type="GO" id="GO:0009396">
    <property type="term" value="P:folic acid-containing compound biosynthetic process"/>
    <property type="evidence" value="ECO:0007669"/>
    <property type="project" value="TreeGrafter"/>
</dbReference>
<accession>A0A0B4XJL3</accession>
<dbReference type="InterPro" id="IPR002698">
    <property type="entry name" value="FTHF_cligase"/>
</dbReference>
<dbReference type="HOGENOM" id="CLU_066245_0_0_6"/>
<dbReference type="OrthoDB" id="9801938at2"/>
<dbReference type="EC" id="6.3.3.2" evidence="5"/>
<dbReference type="RefSeq" id="WP_008740136.1">
    <property type="nucleotide sequence ID" value="NZ_CP004387.1"/>
</dbReference>
<keyword evidence="3 4" id="KW-0067">ATP-binding</keyword>
<comment type="similarity">
    <text evidence="1 5">Belongs to the 5-formyltetrahydrofolate cyclo-ligase family.</text>
</comment>
<name>A0A0B4XJL3_9GAMM</name>
<evidence type="ECO:0000256" key="3">
    <source>
        <dbReference type="ARBA" id="ARBA00022840"/>
    </source>
</evidence>
<gene>
    <name evidence="7" type="ORF">S7S_00940</name>
</gene>
<dbReference type="PANTHER" id="PTHR23407">
    <property type="entry name" value="ATPASE INHIBITOR/5-FORMYLTETRAHYDROFOLATE CYCLO-LIGASE"/>
    <property type="match status" value="1"/>
</dbReference>
<evidence type="ECO:0000256" key="6">
    <source>
        <dbReference type="SAM" id="MobiDB-lite"/>
    </source>
</evidence>
<comment type="cofactor">
    <cofactor evidence="5">
        <name>Mg(2+)</name>
        <dbReference type="ChEBI" id="CHEBI:18420"/>
    </cofactor>
</comment>
<dbReference type="AlphaFoldDB" id="A0A0B4XJL3"/>
<dbReference type="STRING" id="391936.S7S_00940"/>
<dbReference type="GO" id="GO:0030272">
    <property type="term" value="F:5-formyltetrahydrofolate cyclo-ligase activity"/>
    <property type="evidence" value="ECO:0007669"/>
    <property type="project" value="UniProtKB-EC"/>
</dbReference>
<feature type="binding site" evidence="4">
    <location>
        <begin position="12"/>
        <end position="16"/>
    </location>
    <ligand>
        <name>ATP</name>
        <dbReference type="ChEBI" id="CHEBI:30616"/>
    </ligand>
</feature>
<keyword evidence="8" id="KW-1185">Reference proteome</keyword>
<keyword evidence="2 4" id="KW-0547">Nucleotide-binding</keyword>
<dbReference type="InterPro" id="IPR037171">
    <property type="entry name" value="NagB/RpiA_transferase-like"/>
</dbReference>
<dbReference type="EMBL" id="CP004387">
    <property type="protein sequence ID" value="AJD46612.1"/>
    <property type="molecule type" value="Genomic_DNA"/>
</dbReference>
<feature type="compositionally biased region" description="Low complexity" evidence="6">
    <location>
        <begin position="26"/>
        <end position="37"/>
    </location>
</feature>
<evidence type="ECO:0000256" key="1">
    <source>
        <dbReference type="ARBA" id="ARBA00010638"/>
    </source>
</evidence>
<keyword evidence="5" id="KW-0479">Metal-binding</keyword>
<sequence length="194" mass="22383">MSDSDQDFLARRRTLRRSLRARRRALSAGQRRQASQRLGRHLAAHPSLRHARRIALYLPNDGEIDPGSLLQYRRGHRWQFFLPVLDPVYPGLLRFAPWRPGQPMARNRFGIPEPALRGRRPAEWTLDVILMPLVAFDDAGQRLGMGGGFYDRTLAKLKARPRHPQLLGTAYQFQRVERLEAAEWDIPMDSVVTD</sequence>